<evidence type="ECO:0000259" key="1">
    <source>
        <dbReference type="Pfam" id="PF13682"/>
    </source>
</evidence>
<gene>
    <name evidence="2" type="ORF">H7U12_22190</name>
</gene>
<dbReference type="EMBL" id="JACOAF010000061">
    <property type="protein sequence ID" value="MBC3542405.1"/>
    <property type="molecule type" value="Genomic_DNA"/>
</dbReference>
<dbReference type="Gene3D" id="1.20.120.30">
    <property type="entry name" value="Aspartate receptor, ligand-binding domain"/>
    <property type="match status" value="1"/>
</dbReference>
<protein>
    <submittedName>
        <fullName evidence="2">CZB domain-containing protein</fullName>
    </submittedName>
</protein>
<organism evidence="2 3">
    <name type="scientific">Rufibacter sediminis</name>
    <dbReference type="NCBI Taxonomy" id="2762756"/>
    <lineage>
        <taxon>Bacteria</taxon>
        <taxon>Pseudomonadati</taxon>
        <taxon>Bacteroidota</taxon>
        <taxon>Cytophagia</taxon>
        <taxon>Cytophagales</taxon>
        <taxon>Hymenobacteraceae</taxon>
        <taxon>Rufibacter</taxon>
    </lineage>
</organism>
<dbReference type="InterPro" id="IPR025991">
    <property type="entry name" value="Chemoreceptor_zinc-bind_dom"/>
</dbReference>
<evidence type="ECO:0000313" key="2">
    <source>
        <dbReference type="EMBL" id="MBC3542405.1"/>
    </source>
</evidence>
<keyword evidence="3" id="KW-1185">Reference proteome</keyword>
<reference evidence="2 3" key="1">
    <citation type="journal article" date="2019" name="Int. J. Syst. Evol. Microbiol.">
        <title>Rufibacter sediminis sp. nov., isolated from freshwater lake sediment.</title>
        <authorList>
            <person name="Qu J.H."/>
            <person name="Zhang L.J."/>
            <person name="Fu Y.H."/>
            <person name="Li H.F."/>
        </authorList>
    </citation>
    <scope>NUCLEOTIDE SEQUENCE [LARGE SCALE GENOMIC DNA]</scope>
    <source>
        <strain evidence="2 3">H-1</strain>
    </source>
</reference>
<proteinExistence type="predicted"/>
<accession>A0ABR6VZ13</accession>
<sequence length="128" mass="14941">MNINEQDNYFESIGRLDFEQARIKHVLFKSKLRALLYGAAIDTEPVLSTTDCSLGKWIYDVAIPRIGHLLEVKELEKVHDQMHVIARRLWQLYQQGRQEEALTQLSQIDQTAERLLHLLDQIERKAVS</sequence>
<comment type="caution">
    <text evidence="2">The sequence shown here is derived from an EMBL/GenBank/DDBJ whole genome shotgun (WGS) entry which is preliminary data.</text>
</comment>
<evidence type="ECO:0000313" key="3">
    <source>
        <dbReference type="Proteomes" id="UP000659698"/>
    </source>
</evidence>
<feature type="domain" description="Chemoreceptor zinc-binding" evidence="1">
    <location>
        <begin position="25"/>
        <end position="89"/>
    </location>
</feature>
<dbReference type="RefSeq" id="WP_186642114.1">
    <property type="nucleotide sequence ID" value="NZ_JACOAF010000061.1"/>
</dbReference>
<dbReference type="Pfam" id="PF13682">
    <property type="entry name" value="CZB"/>
    <property type="match status" value="1"/>
</dbReference>
<dbReference type="Proteomes" id="UP000659698">
    <property type="component" value="Unassembled WGS sequence"/>
</dbReference>
<name>A0ABR6VZ13_9BACT</name>